<keyword evidence="3" id="KW-1185">Reference proteome</keyword>
<comment type="caution">
    <text evidence="2">The sequence shown here is derived from an EMBL/GenBank/DDBJ whole genome shotgun (WGS) entry which is preliminary data.</text>
</comment>
<evidence type="ECO:0000256" key="1">
    <source>
        <dbReference type="SAM" id="MobiDB-lite"/>
    </source>
</evidence>
<evidence type="ECO:0000313" key="2">
    <source>
        <dbReference type="EMBL" id="RNF27649.1"/>
    </source>
</evidence>
<feature type="compositionally biased region" description="Low complexity" evidence="1">
    <location>
        <begin position="18"/>
        <end position="49"/>
    </location>
</feature>
<dbReference type="GeneID" id="40313644"/>
<protein>
    <submittedName>
        <fullName evidence="2">Uncharacterized protein</fullName>
    </submittedName>
</protein>
<dbReference type="RefSeq" id="XP_029232855.1">
    <property type="nucleotide sequence ID" value="XM_029366982.1"/>
</dbReference>
<feature type="region of interest" description="Disordered" evidence="1">
    <location>
        <begin position="1"/>
        <end position="112"/>
    </location>
</feature>
<proteinExistence type="predicted"/>
<dbReference type="EMBL" id="MKKU01000001">
    <property type="protein sequence ID" value="RNF27649.1"/>
    <property type="molecule type" value="Genomic_DNA"/>
</dbReference>
<dbReference type="AlphaFoldDB" id="A0A3R7PMJ6"/>
<dbReference type="Proteomes" id="UP000284403">
    <property type="component" value="Unassembled WGS sequence"/>
</dbReference>
<gene>
    <name evidence="2" type="ORF">Tco025E_00033</name>
</gene>
<sequence length="112" mass="12225">MGFRTSEDRVTRNEKEQQQQQPQDAVQASTPQTHTDTTHLTSALSLAPSFNGRAHSSKRGPAAALGVASAHPARRIVPFWGRSPAAARTGRASSPERRPTWRSRRRGETPTG</sequence>
<organism evidence="2 3">
    <name type="scientific">Trypanosoma conorhini</name>
    <dbReference type="NCBI Taxonomy" id="83891"/>
    <lineage>
        <taxon>Eukaryota</taxon>
        <taxon>Discoba</taxon>
        <taxon>Euglenozoa</taxon>
        <taxon>Kinetoplastea</taxon>
        <taxon>Metakinetoplastina</taxon>
        <taxon>Trypanosomatida</taxon>
        <taxon>Trypanosomatidae</taxon>
        <taxon>Trypanosoma</taxon>
    </lineage>
</organism>
<accession>A0A3R7PMJ6</accession>
<feature type="compositionally biased region" description="Basic and acidic residues" evidence="1">
    <location>
        <begin position="1"/>
        <end position="17"/>
    </location>
</feature>
<reference evidence="2 3" key="1">
    <citation type="journal article" date="2018" name="BMC Genomics">
        <title>Genomic comparison of Trypanosoma conorhini and Trypanosoma rangeli to Trypanosoma cruzi strains of high and low virulence.</title>
        <authorList>
            <person name="Bradwell K.R."/>
            <person name="Koparde V.N."/>
            <person name="Matveyev A.V."/>
            <person name="Serrano M.G."/>
            <person name="Alves J.M."/>
            <person name="Parikh H."/>
            <person name="Huang B."/>
            <person name="Lee V."/>
            <person name="Espinosa-Alvarez O."/>
            <person name="Ortiz P.A."/>
            <person name="Costa-Martins A.G."/>
            <person name="Teixeira M.M."/>
            <person name="Buck G.A."/>
        </authorList>
    </citation>
    <scope>NUCLEOTIDE SEQUENCE [LARGE SCALE GENOMIC DNA]</scope>
    <source>
        <strain evidence="2 3">025E</strain>
    </source>
</reference>
<name>A0A3R7PMJ6_9TRYP</name>
<evidence type="ECO:0000313" key="3">
    <source>
        <dbReference type="Proteomes" id="UP000284403"/>
    </source>
</evidence>